<evidence type="ECO:0000313" key="9">
    <source>
        <dbReference type="Proteomes" id="UP001156856"/>
    </source>
</evidence>
<keyword evidence="4" id="KW-0806">Transcription termination</keyword>
<feature type="domain" description="NusG-like N-terminal" evidence="5">
    <location>
        <begin position="42"/>
        <end position="129"/>
    </location>
</feature>
<protein>
    <recommendedName>
        <fullName evidence="4">Transcription termination/antitermination protein NusG</fullName>
    </recommendedName>
</protein>
<comment type="function">
    <text evidence="4">Participates in transcription elongation, termination and antitermination.</text>
</comment>
<gene>
    <name evidence="6" type="primary">nusG_1</name>
    <name evidence="7" type="synonym">nusG_2</name>
    <name evidence="7" type="ORF">GCM10007888_38560</name>
    <name evidence="6" type="ORF">MOX02_44720</name>
</gene>
<name>A0A512J8Z8_9HYPH</name>
<evidence type="ECO:0000256" key="1">
    <source>
        <dbReference type="ARBA" id="ARBA00022814"/>
    </source>
</evidence>
<dbReference type="EMBL" id="BJZU01000104">
    <property type="protein sequence ID" value="GEP06434.1"/>
    <property type="molecule type" value="Genomic_DNA"/>
</dbReference>
<comment type="caution">
    <text evidence="6">The sequence shown here is derived from an EMBL/GenBank/DDBJ whole genome shotgun (WGS) entry which is preliminary data.</text>
</comment>
<reference evidence="7" key="1">
    <citation type="journal article" date="2014" name="Int. J. Syst. Evol. Microbiol.">
        <title>Complete genome of a new Firmicutes species belonging to the dominant human colonic microbiota ('Ruminococcus bicirculans') reveals two chromosomes and a selective capacity to utilize plant glucans.</title>
        <authorList>
            <consortium name="NISC Comparative Sequencing Program"/>
            <person name="Wegmann U."/>
            <person name="Louis P."/>
            <person name="Goesmann A."/>
            <person name="Henrissat B."/>
            <person name="Duncan S.H."/>
            <person name="Flint H.J."/>
        </authorList>
    </citation>
    <scope>NUCLEOTIDE SEQUENCE</scope>
    <source>
        <strain evidence="7">NBRC 107715</strain>
    </source>
</reference>
<accession>A0A512J8Z8</accession>
<evidence type="ECO:0000313" key="7">
    <source>
        <dbReference type="EMBL" id="GLS65474.1"/>
    </source>
</evidence>
<dbReference type="GO" id="GO:0006354">
    <property type="term" value="P:DNA-templated transcription elongation"/>
    <property type="evidence" value="ECO:0007669"/>
    <property type="project" value="InterPro"/>
</dbReference>
<dbReference type="GO" id="GO:0031564">
    <property type="term" value="P:transcription antitermination"/>
    <property type="evidence" value="ECO:0007669"/>
    <property type="project" value="UniProtKB-KW"/>
</dbReference>
<evidence type="ECO:0000256" key="2">
    <source>
        <dbReference type="ARBA" id="ARBA00023015"/>
    </source>
</evidence>
<dbReference type="InterPro" id="IPR043425">
    <property type="entry name" value="NusG-like"/>
</dbReference>
<evidence type="ECO:0000256" key="4">
    <source>
        <dbReference type="RuleBase" id="RU000538"/>
    </source>
</evidence>
<dbReference type="InterPro" id="IPR008991">
    <property type="entry name" value="Translation_prot_SH3-like_sf"/>
</dbReference>
<dbReference type="Gene3D" id="3.30.70.940">
    <property type="entry name" value="NusG, N-terminal domain"/>
    <property type="match status" value="1"/>
</dbReference>
<dbReference type="AlphaFoldDB" id="A0A512J8Z8"/>
<dbReference type="SUPFAM" id="SSF82679">
    <property type="entry name" value="N-utilization substance G protein NusG, N-terminal domain"/>
    <property type="match status" value="1"/>
</dbReference>
<dbReference type="OrthoDB" id="7909051at2"/>
<dbReference type="Proteomes" id="UP001156856">
    <property type="component" value="Unassembled WGS sequence"/>
</dbReference>
<evidence type="ECO:0000313" key="8">
    <source>
        <dbReference type="Proteomes" id="UP000321960"/>
    </source>
</evidence>
<dbReference type="GO" id="GO:0006353">
    <property type="term" value="P:DNA-templated transcription termination"/>
    <property type="evidence" value="ECO:0007669"/>
    <property type="project" value="UniProtKB-KW"/>
</dbReference>
<keyword evidence="2 4" id="KW-0805">Transcription regulation</keyword>
<evidence type="ECO:0000256" key="3">
    <source>
        <dbReference type="ARBA" id="ARBA00023163"/>
    </source>
</evidence>
<dbReference type="GO" id="GO:0032784">
    <property type="term" value="P:regulation of DNA-templated transcription elongation"/>
    <property type="evidence" value="ECO:0007669"/>
    <property type="project" value="InterPro"/>
</dbReference>
<dbReference type="InterPro" id="IPR001062">
    <property type="entry name" value="Transcrpt_antiterm_NusG"/>
</dbReference>
<comment type="similarity">
    <text evidence="4">Belongs to the NusG family.</text>
</comment>
<dbReference type="SUPFAM" id="SSF50104">
    <property type="entry name" value="Translation proteins SH3-like domain"/>
    <property type="match status" value="1"/>
</dbReference>
<dbReference type="EMBL" id="BSPK01000072">
    <property type="protein sequence ID" value="GLS65474.1"/>
    <property type="molecule type" value="Genomic_DNA"/>
</dbReference>
<dbReference type="PANTHER" id="PTHR30265:SF4">
    <property type="entry name" value="KOW MOTIF FAMILY PROTEIN, EXPRESSED"/>
    <property type="match status" value="1"/>
</dbReference>
<dbReference type="Pfam" id="PF02357">
    <property type="entry name" value="NusG"/>
    <property type="match status" value="1"/>
</dbReference>
<dbReference type="InterPro" id="IPR006645">
    <property type="entry name" value="NGN-like_dom"/>
</dbReference>
<keyword evidence="3 4" id="KW-0804">Transcription</keyword>
<reference evidence="7" key="4">
    <citation type="submission" date="2023-01" db="EMBL/GenBank/DDBJ databases">
        <title>Draft genome sequence of Methylobacterium oxalidis strain NBRC 107715.</title>
        <authorList>
            <person name="Sun Q."/>
            <person name="Mori K."/>
        </authorList>
    </citation>
    <scope>NUCLEOTIDE SEQUENCE</scope>
    <source>
        <strain evidence="7">NBRC 107715</strain>
    </source>
</reference>
<keyword evidence="9" id="KW-1185">Reference proteome</keyword>
<reference evidence="9" key="2">
    <citation type="journal article" date="2019" name="Int. J. Syst. Evol. Microbiol.">
        <title>The Global Catalogue of Microorganisms (GCM) 10K type strain sequencing project: providing services to taxonomists for standard genome sequencing and annotation.</title>
        <authorList>
            <consortium name="The Broad Institute Genomics Platform"/>
            <consortium name="The Broad Institute Genome Sequencing Center for Infectious Disease"/>
            <person name="Wu L."/>
            <person name="Ma J."/>
        </authorList>
    </citation>
    <scope>NUCLEOTIDE SEQUENCE [LARGE SCALE GENOMIC DNA]</scope>
    <source>
        <strain evidence="9">NBRC 107715</strain>
    </source>
</reference>
<organism evidence="6 8">
    <name type="scientific">Methylobacterium oxalidis</name>
    <dbReference type="NCBI Taxonomy" id="944322"/>
    <lineage>
        <taxon>Bacteria</taxon>
        <taxon>Pseudomonadati</taxon>
        <taxon>Pseudomonadota</taxon>
        <taxon>Alphaproteobacteria</taxon>
        <taxon>Hyphomicrobiales</taxon>
        <taxon>Methylobacteriaceae</taxon>
        <taxon>Methylobacterium</taxon>
    </lineage>
</organism>
<dbReference type="InterPro" id="IPR036735">
    <property type="entry name" value="NGN_dom_sf"/>
</dbReference>
<dbReference type="PANTHER" id="PTHR30265">
    <property type="entry name" value="RHO-INTERACTING TRANSCRIPTION TERMINATION FACTOR NUSG"/>
    <property type="match status" value="1"/>
</dbReference>
<dbReference type="RefSeq" id="WP_147027975.1">
    <property type="nucleotide sequence ID" value="NZ_BJZU01000104.1"/>
</dbReference>
<sequence>MSRSRGKRTHMRYPPRRIIDQSRRWYVAATWGVGTPYDEAEADRRADEALRDAGLDVWMATYGATVARRGRRVDVNLHFFPGYLFVGLSGESEAAHDRDMQQLRRCKHVAAVLGIDQPLALPPLLVQAIADAFTGDVKSERVQAAALYRIGEMMRVTSGPFATFYAKVTELLHSGHIRADVQIFGRETPVHFEPDQLART</sequence>
<dbReference type="CDD" id="cd06091">
    <property type="entry name" value="KOW_NusG"/>
    <property type="match status" value="1"/>
</dbReference>
<reference evidence="6 8" key="3">
    <citation type="submission" date="2019-07" db="EMBL/GenBank/DDBJ databases">
        <title>Whole genome shotgun sequence of Methylobacterium oxalidis NBRC 107715.</title>
        <authorList>
            <person name="Hosoyama A."/>
            <person name="Uohara A."/>
            <person name="Ohji S."/>
            <person name="Ichikawa N."/>
        </authorList>
    </citation>
    <scope>NUCLEOTIDE SEQUENCE [LARGE SCALE GENOMIC DNA]</scope>
    <source>
        <strain evidence="6 8">NBRC 107715</strain>
    </source>
</reference>
<dbReference type="Gene3D" id="2.30.30.30">
    <property type="match status" value="1"/>
</dbReference>
<dbReference type="PRINTS" id="PR00338">
    <property type="entry name" value="NUSGTNSCPFCT"/>
</dbReference>
<proteinExistence type="inferred from homology"/>
<dbReference type="Proteomes" id="UP000321960">
    <property type="component" value="Unassembled WGS sequence"/>
</dbReference>
<keyword evidence="1 4" id="KW-0889">Transcription antitermination</keyword>
<evidence type="ECO:0000313" key="6">
    <source>
        <dbReference type="EMBL" id="GEP06434.1"/>
    </source>
</evidence>
<dbReference type="InterPro" id="IPR014722">
    <property type="entry name" value="Rib_uL2_dom2"/>
</dbReference>
<evidence type="ECO:0000259" key="5">
    <source>
        <dbReference type="Pfam" id="PF02357"/>
    </source>
</evidence>